<protein>
    <submittedName>
        <fullName evidence="1">Ferredoxin</fullName>
    </submittedName>
</protein>
<proteinExistence type="predicted"/>
<dbReference type="EMBL" id="QHLQ01000022">
    <property type="protein sequence ID" value="NIZ62840.1"/>
    <property type="molecule type" value="Genomic_DNA"/>
</dbReference>
<dbReference type="RefSeq" id="WP_167685454.1">
    <property type="nucleotide sequence ID" value="NZ_QHLQ01000022.1"/>
</dbReference>
<evidence type="ECO:0000313" key="2">
    <source>
        <dbReference type="Proteomes" id="UP001429564"/>
    </source>
</evidence>
<gene>
    <name evidence="1" type="ORF">DL239_17865</name>
</gene>
<dbReference type="Proteomes" id="UP001429564">
    <property type="component" value="Unassembled WGS sequence"/>
</dbReference>
<comment type="caution">
    <text evidence="1">The sequence shown here is derived from an EMBL/GenBank/DDBJ whole genome shotgun (WGS) entry which is preliminary data.</text>
</comment>
<name>A0ABX0WDN1_9RHOB</name>
<keyword evidence="2" id="KW-1185">Reference proteome</keyword>
<evidence type="ECO:0000313" key="1">
    <source>
        <dbReference type="EMBL" id="NIZ62840.1"/>
    </source>
</evidence>
<accession>A0ABX0WDN1</accession>
<organism evidence="1 2">
    <name type="scientific">Parasedimentitalea denitrificans</name>
    <dbReference type="NCBI Taxonomy" id="2211118"/>
    <lineage>
        <taxon>Bacteria</taxon>
        <taxon>Pseudomonadati</taxon>
        <taxon>Pseudomonadota</taxon>
        <taxon>Alphaproteobacteria</taxon>
        <taxon>Rhodobacterales</taxon>
        <taxon>Paracoccaceae</taxon>
        <taxon>Parasedimentitalea</taxon>
    </lineage>
</organism>
<reference evidence="1 2" key="1">
    <citation type="submission" date="2018-05" db="EMBL/GenBank/DDBJ databases">
        <authorList>
            <person name="Zhang Y.-J."/>
        </authorList>
    </citation>
    <scope>NUCLEOTIDE SEQUENCE [LARGE SCALE GENOMIC DNA]</scope>
    <source>
        <strain evidence="1 2">CY04</strain>
    </source>
</reference>
<sequence length="219" mass="23818">MTFEQLDTAVQAEGLEIHGSLHPRRSPAANLTDGTLILLGTAGSFWSTFTASAEYLDAEPDPVDRWSLRVVEKLAKRFAATPYFPFGGPPFAPFINWALASGRAFTSPSQMLVHDKVGLMISFRGALHFDDEFDIPPPILPQSPCKTCIQKSCLTACPVAAFTDGGPYDLQACHSHLDSPEGADCMAQGCRARRACPLSLGASRDFSQNSHHMSYFHSI</sequence>